<feature type="transmembrane region" description="Helical" evidence="1">
    <location>
        <begin position="319"/>
        <end position="336"/>
    </location>
</feature>
<feature type="transmembrane region" description="Helical" evidence="1">
    <location>
        <begin position="376"/>
        <end position="401"/>
    </location>
</feature>
<feature type="transmembrane region" description="Helical" evidence="1">
    <location>
        <begin position="103"/>
        <end position="124"/>
    </location>
</feature>
<sequence>MVFSEDDCRRFPRPLKAYGDISGLGVILGFVVSAWLTVLILIAYYIFSFDPHADPFPGTDKHKSTSVVHVSNPLDVLLYKYTKKLRFPQTSTWGSIEDAFHKCILALADAQLITGISILVSGFWSLKHGDGLTAYHWKMVVSLAWFSSVTHLSALTFLRTYFAKHPTGRILRLIMMLVLLILLCFSFVPTGHFNFLNRELRYASSIDLGHAKYPESCDEGIIDNKTPYLFELEPTLESYRPPVLPNSSYYVALQNCHVEGKPVFDLGYPGYVFNLTESRYLALGKDSTEGGTLFTDIGVLYESPAICFFRGGMNQSFEAFVSMISSLLLLFYSYVIRAAKVFRGPSQFISHRVQHGLGRGHEVLMRKWGNWLRHKAGWQLAAGMLILPLQASVYCTLRVFLHLYTSMFAEVFSVLLSATWGTLTIYKLKNIDNHGRNVLRHILDQALECTENKCCKIARCS</sequence>
<dbReference type="PANTHER" id="PTHR37577:SF1">
    <property type="entry name" value="INTEGRAL MEMBRANE PROTEIN"/>
    <property type="match status" value="1"/>
</dbReference>
<dbReference type="AlphaFoldDB" id="A0A4R8T2Q9"/>
<feature type="transmembrane region" description="Helical" evidence="1">
    <location>
        <begin position="21"/>
        <end position="46"/>
    </location>
</feature>
<keyword evidence="1" id="KW-0812">Transmembrane</keyword>
<keyword evidence="3" id="KW-1185">Reference proteome</keyword>
<keyword evidence="1" id="KW-1133">Transmembrane helix</keyword>
<gene>
    <name evidence="2" type="ORF">C8034_v008296</name>
</gene>
<evidence type="ECO:0000256" key="1">
    <source>
        <dbReference type="SAM" id="Phobius"/>
    </source>
</evidence>
<organism evidence="2 3">
    <name type="scientific">Colletotrichum sidae</name>
    <dbReference type="NCBI Taxonomy" id="1347389"/>
    <lineage>
        <taxon>Eukaryota</taxon>
        <taxon>Fungi</taxon>
        <taxon>Dikarya</taxon>
        <taxon>Ascomycota</taxon>
        <taxon>Pezizomycotina</taxon>
        <taxon>Sordariomycetes</taxon>
        <taxon>Hypocreomycetidae</taxon>
        <taxon>Glomerellales</taxon>
        <taxon>Glomerellaceae</taxon>
        <taxon>Colletotrichum</taxon>
        <taxon>Colletotrichum orbiculare species complex</taxon>
    </lineage>
</organism>
<keyword evidence="1" id="KW-0472">Membrane</keyword>
<feature type="transmembrane region" description="Helical" evidence="1">
    <location>
        <begin position="407"/>
        <end position="426"/>
    </location>
</feature>
<feature type="transmembrane region" description="Helical" evidence="1">
    <location>
        <begin position="136"/>
        <end position="158"/>
    </location>
</feature>
<evidence type="ECO:0000313" key="2">
    <source>
        <dbReference type="EMBL" id="TEA11036.1"/>
    </source>
</evidence>
<comment type="caution">
    <text evidence="2">The sequence shown here is derived from an EMBL/GenBank/DDBJ whole genome shotgun (WGS) entry which is preliminary data.</text>
</comment>
<evidence type="ECO:0000313" key="3">
    <source>
        <dbReference type="Proteomes" id="UP000295604"/>
    </source>
</evidence>
<dbReference type="PANTHER" id="PTHR37577">
    <property type="entry name" value="INTEGRAL MEMBRANE PROTEIN"/>
    <property type="match status" value="1"/>
</dbReference>
<proteinExistence type="predicted"/>
<protein>
    <submittedName>
        <fullName evidence="2">Uncharacterized protein</fullName>
    </submittedName>
</protein>
<accession>A0A4R8T2Q9</accession>
<dbReference type="EMBL" id="QAPF01000386">
    <property type="protein sequence ID" value="TEA11036.1"/>
    <property type="molecule type" value="Genomic_DNA"/>
</dbReference>
<reference evidence="2 3" key="1">
    <citation type="submission" date="2018-11" db="EMBL/GenBank/DDBJ databases">
        <title>Genome sequence and assembly of Colletotrichum sidae.</title>
        <authorList>
            <person name="Gan P."/>
            <person name="Shirasu K."/>
        </authorList>
    </citation>
    <scope>NUCLEOTIDE SEQUENCE [LARGE SCALE GENOMIC DNA]</scope>
    <source>
        <strain evidence="2 3">CBS 518.97</strain>
    </source>
</reference>
<dbReference type="Proteomes" id="UP000295604">
    <property type="component" value="Unassembled WGS sequence"/>
</dbReference>
<name>A0A4R8T2Q9_9PEZI</name>
<feature type="transmembrane region" description="Helical" evidence="1">
    <location>
        <begin position="170"/>
        <end position="188"/>
    </location>
</feature>
<dbReference type="InterPro" id="IPR053018">
    <property type="entry name" value="Elsinochrome_Biosynth-Asso"/>
</dbReference>